<protein>
    <submittedName>
        <fullName evidence="10">H+/Cl-antiporter ClcA</fullName>
    </submittedName>
</protein>
<evidence type="ECO:0000256" key="8">
    <source>
        <dbReference type="SAM" id="Phobius"/>
    </source>
</evidence>
<dbReference type="STRING" id="112903.SAMN04490178_11094"/>
<keyword evidence="6 8" id="KW-0472">Membrane</keyword>
<feature type="transmembrane region" description="Helical" evidence="8">
    <location>
        <begin position="67"/>
        <end position="86"/>
    </location>
</feature>
<accession>A0A1H8V6I5</accession>
<sequence length="526" mass="57204">MEKNKKISKVYTYLANWHDFRLKLFVEGILIGLIGGLIIVAFRFALERAEVLRRLIYHEFQVGRGEFVVLWFVGLIGTAFILNWLVKIEPMAGGSGIPQVKGAILGTMKMKWLRILLTKFFGGVLAIGAGLSLGREGPSVQLGAVVGQGLSRLLGRTRMEEKYLLTSGASAGLAAAFNAPLSGVVFALEELHKNFSPAVLMSALAAAVTADVVTQCFFGYGPIFQFSTLYSLPVRYYGIVLITGIVVGLLGNLFNRGLLKTLNLYENQTRLSGAAKAALPLITAGMLGFFLPDILGGGNDLVNQLASKPVGFSLLLLLFFGKFFFTMLSYGSGVPGGIFLPMLVLGALAGSFVSQIMLYLGQLEPQYTMNIVVLAMAAYFSAVVKAPVTGSVLIMEMTGSFSHLLPLTLVSMIAYLVADLGKAKPVYEALLERALRKQGKEIADLNGTNRQIIELVVCMGSMLDKKQIKQISWPEHSLLVSIKRGDMELIPRGDTRLAVGDYIYVLTETAQRDYLEELASEKTEVD</sequence>
<dbReference type="InterPro" id="IPR036721">
    <property type="entry name" value="RCK_C_sf"/>
</dbReference>
<dbReference type="CDD" id="cd01031">
    <property type="entry name" value="EriC"/>
    <property type="match status" value="1"/>
</dbReference>
<dbReference type="Pfam" id="PF02080">
    <property type="entry name" value="TrkA_C"/>
    <property type="match status" value="1"/>
</dbReference>
<dbReference type="OrthoDB" id="9812438at2"/>
<reference evidence="10 11" key="1">
    <citation type="submission" date="2016-10" db="EMBL/GenBank/DDBJ databases">
        <authorList>
            <person name="de Groot N.N."/>
        </authorList>
    </citation>
    <scope>NUCLEOTIDE SEQUENCE [LARGE SCALE GENOMIC DNA]</scope>
    <source>
        <strain evidence="10 11">DSM 13305</strain>
    </source>
</reference>
<feature type="transmembrane region" description="Helical" evidence="8">
    <location>
        <begin position="312"/>
        <end position="332"/>
    </location>
</feature>
<feature type="transmembrane region" description="Helical" evidence="8">
    <location>
        <begin position="400"/>
        <end position="418"/>
    </location>
</feature>
<feature type="transmembrane region" description="Helical" evidence="8">
    <location>
        <begin position="163"/>
        <end position="188"/>
    </location>
</feature>
<feature type="domain" description="RCK C-terminal" evidence="9">
    <location>
        <begin position="440"/>
        <end position="521"/>
    </location>
</feature>
<dbReference type="AlphaFoldDB" id="A0A1H8V6I5"/>
<evidence type="ECO:0000313" key="10">
    <source>
        <dbReference type="EMBL" id="SEP10853.1"/>
    </source>
</evidence>
<dbReference type="Gene3D" id="3.30.70.1450">
    <property type="entry name" value="Regulator of K+ conductance, C-terminal domain"/>
    <property type="match status" value="1"/>
</dbReference>
<evidence type="ECO:0000256" key="6">
    <source>
        <dbReference type="ARBA" id="ARBA00023136"/>
    </source>
</evidence>
<dbReference type="PANTHER" id="PTHR45711">
    <property type="entry name" value="CHLORIDE CHANNEL PROTEIN"/>
    <property type="match status" value="1"/>
</dbReference>
<feature type="transmembrane region" description="Helical" evidence="8">
    <location>
        <begin position="367"/>
        <end position="388"/>
    </location>
</feature>
<comment type="subcellular location">
    <subcellularLocation>
        <location evidence="1">Membrane</location>
        <topology evidence="1">Multi-pass membrane protein</topology>
    </subcellularLocation>
</comment>
<dbReference type="SUPFAM" id="SSF81340">
    <property type="entry name" value="Clc chloride channel"/>
    <property type="match status" value="1"/>
</dbReference>
<keyword evidence="5" id="KW-0406">Ion transport</keyword>
<name>A0A1H8V6I5_9FIRM</name>
<dbReference type="InterPro" id="IPR006037">
    <property type="entry name" value="RCK_C"/>
</dbReference>
<dbReference type="RefSeq" id="WP_091746562.1">
    <property type="nucleotide sequence ID" value="NZ_FODY01000010.1"/>
</dbReference>
<evidence type="ECO:0000313" key="11">
    <source>
        <dbReference type="Proteomes" id="UP000198847"/>
    </source>
</evidence>
<feature type="transmembrane region" description="Helical" evidence="8">
    <location>
        <begin position="200"/>
        <end position="224"/>
    </location>
</feature>
<evidence type="ECO:0000256" key="2">
    <source>
        <dbReference type="ARBA" id="ARBA00022448"/>
    </source>
</evidence>
<dbReference type="SUPFAM" id="SSF116726">
    <property type="entry name" value="TrkA C-terminal domain-like"/>
    <property type="match status" value="1"/>
</dbReference>
<dbReference type="InterPro" id="IPR014743">
    <property type="entry name" value="Cl-channel_core"/>
</dbReference>
<feature type="transmembrane region" description="Helical" evidence="8">
    <location>
        <begin position="274"/>
        <end position="291"/>
    </location>
</feature>
<dbReference type="GO" id="GO:0008324">
    <property type="term" value="F:monoatomic cation transmembrane transporter activity"/>
    <property type="evidence" value="ECO:0007669"/>
    <property type="project" value="InterPro"/>
</dbReference>
<feature type="transmembrane region" description="Helical" evidence="8">
    <location>
        <begin position="24"/>
        <end position="46"/>
    </location>
</feature>
<keyword evidence="7" id="KW-0868">Chloride</keyword>
<dbReference type="EMBL" id="FODY01000010">
    <property type="protein sequence ID" value="SEP10853.1"/>
    <property type="molecule type" value="Genomic_DNA"/>
</dbReference>
<dbReference type="Pfam" id="PF00654">
    <property type="entry name" value="Voltage_CLC"/>
    <property type="match status" value="1"/>
</dbReference>
<evidence type="ECO:0000256" key="1">
    <source>
        <dbReference type="ARBA" id="ARBA00004141"/>
    </source>
</evidence>
<dbReference type="Gene3D" id="1.10.3080.10">
    <property type="entry name" value="Clc chloride channel"/>
    <property type="match status" value="1"/>
</dbReference>
<feature type="transmembrane region" description="Helical" evidence="8">
    <location>
        <begin position="236"/>
        <end position="254"/>
    </location>
</feature>
<keyword evidence="11" id="KW-1185">Reference proteome</keyword>
<dbReference type="PROSITE" id="PS51202">
    <property type="entry name" value="RCK_C"/>
    <property type="match status" value="1"/>
</dbReference>
<dbReference type="Proteomes" id="UP000198847">
    <property type="component" value="Unassembled WGS sequence"/>
</dbReference>
<evidence type="ECO:0000256" key="7">
    <source>
        <dbReference type="ARBA" id="ARBA00023214"/>
    </source>
</evidence>
<proteinExistence type="predicted"/>
<keyword evidence="2" id="KW-0813">Transport</keyword>
<evidence type="ECO:0000256" key="3">
    <source>
        <dbReference type="ARBA" id="ARBA00022692"/>
    </source>
</evidence>
<evidence type="ECO:0000256" key="5">
    <source>
        <dbReference type="ARBA" id="ARBA00023065"/>
    </source>
</evidence>
<dbReference type="InterPro" id="IPR001807">
    <property type="entry name" value="ClC"/>
</dbReference>
<dbReference type="GO" id="GO:0005886">
    <property type="term" value="C:plasma membrane"/>
    <property type="evidence" value="ECO:0007669"/>
    <property type="project" value="TreeGrafter"/>
</dbReference>
<gene>
    <name evidence="10" type="ORF">SAMN04490178_11094</name>
</gene>
<dbReference type="GO" id="GO:0006813">
    <property type="term" value="P:potassium ion transport"/>
    <property type="evidence" value="ECO:0007669"/>
    <property type="project" value="InterPro"/>
</dbReference>
<organism evidence="10 11">
    <name type="scientific">Propionispora vibrioides</name>
    <dbReference type="NCBI Taxonomy" id="112903"/>
    <lineage>
        <taxon>Bacteria</taxon>
        <taxon>Bacillati</taxon>
        <taxon>Bacillota</taxon>
        <taxon>Negativicutes</taxon>
        <taxon>Selenomonadales</taxon>
        <taxon>Sporomusaceae</taxon>
        <taxon>Propionispora</taxon>
    </lineage>
</organism>
<dbReference type="GO" id="GO:0005247">
    <property type="term" value="F:voltage-gated chloride channel activity"/>
    <property type="evidence" value="ECO:0007669"/>
    <property type="project" value="TreeGrafter"/>
</dbReference>
<keyword evidence="3 8" id="KW-0812">Transmembrane</keyword>
<evidence type="ECO:0000259" key="9">
    <source>
        <dbReference type="PROSITE" id="PS51202"/>
    </source>
</evidence>
<dbReference type="PANTHER" id="PTHR45711:SF6">
    <property type="entry name" value="CHLORIDE CHANNEL PROTEIN"/>
    <property type="match status" value="1"/>
</dbReference>
<keyword evidence="4 8" id="KW-1133">Transmembrane helix</keyword>
<dbReference type="PRINTS" id="PR00762">
    <property type="entry name" value="CLCHANNEL"/>
</dbReference>
<feature type="transmembrane region" description="Helical" evidence="8">
    <location>
        <begin position="338"/>
        <end position="360"/>
    </location>
</feature>
<feature type="transmembrane region" description="Helical" evidence="8">
    <location>
        <begin position="112"/>
        <end position="133"/>
    </location>
</feature>
<evidence type="ECO:0000256" key="4">
    <source>
        <dbReference type="ARBA" id="ARBA00022989"/>
    </source>
</evidence>